<dbReference type="OrthoDB" id="343296at2759"/>
<dbReference type="SMART" id="SM00054">
    <property type="entry name" value="EFh"/>
    <property type="match status" value="1"/>
</dbReference>
<dbReference type="InterPro" id="IPR002048">
    <property type="entry name" value="EF_hand_dom"/>
</dbReference>
<dbReference type="EMBL" id="UXSR01005182">
    <property type="protein sequence ID" value="VDD79142.1"/>
    <property type="molecule type" value="Genomic_DNA"/>
</dbReference>
<keyword evidence="2" id="KW-0106">Calcium</keyword>
<dbReference type="PANTHER" id="PTHR23048">
    <property type="entry name" value="MYOSIN LIGHT CHAIN 1, 3"/>
    <property type="match status" value="1"/>
</dbReference>
<dbReference type="InterPro" id="IPR050230">
    <property type="entry name" value="CALM/Myosin/TropC-like"/>
</dbReference>
<proteinExistence type="predicted"/>
<dbReference type="STRING" id="53468.A0A0R3UDY1"/>
<organism evidence="4 5">
    <name type="scientific">Mesocestoides corti</name>
    <name type="common">Flatworm</name>
    <dbReference type="NCBI Taxonomy" id="53468"/>
    <lineage>
        <taxon>Eukaryota</taxon>
        <taxon>Metazoa</taxon>
        <taxon>Spiralia</taxon>
        <taxon>Lophotrochozoa</taxon>
        <taxon>Platyhelminthes</taxon>
        <taxon>Cestoda</taxon>
        <taxon>Eucestoda</taxon>
        <taxon>Cyclophyllidea</taxon>
        <taxon>Mesocestoididae</taxon>
        <taxon>Mesocestoides</taxon>
    </lineage>
</organism>
<reference evidence="4 5" key="1">
    <citation type="submission" date="2018-10" db="EMBL/GenBank/DDBJ databases">
        <authorList>
            <consortium name="Pathogen Informatics"/>
        </authorList>
    </citation>
    <scope>NUCLEOTIDE SEQUENCE [LARGE SCALE GENOMIC DNA]</scope>
</reference>
<name>A0A0R3UDY1_MESCO</name>
<evidence type="ECO:0000256" key="2">
    <source>
        <dbReference type="ARBA" id="ARBA00022837"/>
    </source>
</evidence>
<dbReference type="GO" id="GO:0005509">
    <property type="term" value="F:calcium ion binding"/>
    <property type="evidence" value="ECO:0007669"/>
    <property type="project" value="InterPro"/>
</dbReference>
<evidence type="ECO:0000259" key="3">
    <source>
        <dbReference type="PROSITE" id="PS50222"/>
    </source>
</evidence>
<sequence>MPPAGEDAGDKFEDTRLKFRPARWPKIEFHPDIKEDLIRSFNLFDTMGVGVVSIDALKARVALRALGHDIDAKEKEAIDQMFPDGTVVFGEYLNLLSQWILNIDNDLDVKKAFSLFDVDGKGFIDLNDLRRVRDSLGYSNEIDDSELVDMLTGSQVNDAKQELKELYEARQDKTRQRKGQGYATQVDVNPGIAGLPPGSIVRKTSSKVEIEPEAMTVDFDKFKRVLQLEAPPPEPI</sequence>
<feature type="domain" description="EF-hand" evidence="3">
    <location>
        <begin position="104"/>
        <end position="139"/>
    </location>
</feature>
<keyword evidence="5" id="KW-1185">Reference proteome</keyword>
<dbReference type="PROSITE" id="PS50222">
    <property type="entry name" value="EF_HAND_2"/>
    <property type="match status" value="1"/>
</dbReference>
<dbReference type="Gene3D" id="1.10.238.10">
    <property type="entry name" value="EF-hand"/>
    <property type="match status" value="2"/>
</dbReference>
<dbReference type="Proteomes" id="UP000267029">
    <property type="component" value="Unassembled WGS sequence"/>
</dbReference>
<gene>
    <name evidence="4" type="ORF">MCOS_LOCUS5145</name>
</gene>
<dbReference type="AlphaFoldDB" id="A0A0R3UDY1"/>
<dbReference type="GO" id="GO:0016460">
    <property type="term" value="C:myosin II complex"/>
    <property type="evidence" value="ECO:0007669"/>
    <property type="project" value="TreeGrafter"/>
</dbReference>
<dbReference type="SUPFAM" id="SSF47473">
    <property type="entry name" value="EF-hand"/>
    <property type="match status" value="1"/>
</dbReference>
<evidence type="ECO:0000256" key="1">
    <source>
        <dbReference type="ARBA" id="ARBA00022737"/>
    </source>
</evidence>
<protein>
    <recommendedName>
        <fullName evidence="3">EF-hand domain-containing protein</fullName>
    </recommendedName>
</protein>
<accession>A0A0R3UDY1</accession>
<dbReference type="Pfam" id="PF13405">
    <property type="entry name" value="EF-hand_6"/>
    <property type="match status" value="1"/>
</dbReference>
<dbReference type="InterPro" id="IPR011992">
    <property type="entry name" value="EF-hand-dom_pair"/>
</dbReference>
<evidence type="ECO:0000313" key="5">
    <source>
        <dbReference type="Proteomes" id="UP000267029"/>
    </source>
</evidence>
<dbReference type="FunFam" id="1.10.238.10:FF:000003">
    <property type="entry name" value="Calmodulin A"/>
    <property type="match status" value="1"/>
</dbReference>
<keyword evidence="1" id="KW-0677">Repeat</keyword>
<dbReference type="PANTHER" id="PTHR23048:SF59">
    <property type="entry name" value="EF-HAND SUPERFAMILY PROTEIN"/>
    <property type="match status" value="1"/>
</dbReference>
<evidence type="ECO:0000313" key="4">
    <source>
        <dbReference type="EMBL" id="VDD79142.1"/>
    </source>
</evidence>